<reference evidence="6 7" key="1">
    <citation type="submission" date="2016-11" db="EMBL/GenBank/DDBJ databases">
        <authorList>
            <person name="Jaros S."/>
            <person name="Januszkiewicz K."/>
            <person name="Wedrychowicz H."/>
        </authorList>
    </citation>
    <scope>NUCLEOTIDE SEQUENCE [LARGE SCALE GENOMIC DNA]</scope>
    <source>
        <strain evidence="6 7">DSM 15930</strain>
    </source>
</reference>
<dbReference type="STRING" id="1120996.SAMN02746066_02227"/>
<protein>
    <recommendedName>
        <fullName evidence="1">[acyl-carrier-protein] S-malonyltransferase</fullName>
        <ecNumber evidence="1">2.3.1.39</ecNumber>
    </recommendedName>
</protein>
<dbReference type="InterPro" id="IPR014043">
    <property type="entry name" value="Acyl_transferase_dom"/>
</dbReference>
<comment type="catalytic activity">
    <reaction evidence="4">
        <text>holo-[ACP] + malonyl-CoA = malonyl-[ACP] + CoA</text>
        <dbReference type="Rhea" id="RHEA:41792"/>
        <dbReference type="Rhea" id="RHEA-COMP:9623"/>
        <dbReference type="Rhea" id="RHEA-COMP:9685"/>
        <dbReference type="ChEBI" id="CHEBI:57287"/>
        <dbReference type="ChEBI" id="CHEBI:57384"/>
        <dbReference type="ChEBI" id="CHEBI:64479"/>
        <dbReference type="ChEBI" id="CHEBI:78449"/>
        <dbReference type="EC" id="2.3.1.39"/>
    </reaction>
</comment>
<dbReference type="Proteomes" id="UP000184038">
    <property type="component" value="Unassembled WGS sequence"/>
</dbReference>
<evidence type="ECO:0000259" key="5">
    <source>
        <dbReference type="SMART" id="SM00827"/>
    </source>
</evidence>
<sequence length="409" mass="45920">MKKKVYLFPGQGSQYIGMGKKLCDTYEIAKKTFDEANEILGFDLKKLCFEGNINELTKTINLQPALLTYSVASYLAFTEEYGARPDYLAGHSLGEISALTCAGVINFNDAIKITYKRGKLMQEAVADGIGSMAAIRNIEAAKIEQVCHEISGQNGYVAISNYNSRNQIVIAGYKNNVEAAIKKLEAIGADAKLLNVSAPFHCKLMEPITSAVQDELSKYTYNDTKYKVMSNVTARPYEGKAEVVKLLTEQITKPVRWMEIMDYLRKKSVEIGIELGAGHVLRSLDSAIYVFSYDDDNDKKAIKDLDLESKLPFFSRAMGIITATPNTNWDENEYQKGVVESYKVIQKLSETYEANKTEPSEENMRFATDMLVTALKTKGAKRDEIISRLEQLFWDTRTENIFTNITAFL</sequence>
<evidence type="ECO:0000313" key="6">
    <source>
        <dbReference type="EMBL" id="SHM51472.1"/>
    </source>
</evidence>
<evidence type="ECO:0000256" key="4">
    <source>
        <dbReference type="ARBA" id="ARBA00048462"/>
    </source>
</evidence>
<dbReference type="InterPro" id="IPR016036">
    <property type="entry name" value="Malonyl_transacylase_ACP-bd"/>
</dbReference>
<proteinExistence type="predicted"/>
<accession>A0A1M7JEN3</accession>
<name>A0A1M7JEN3_9FIRM</name>
<dbReference type="SMART" id="SM00827">
    <property type="entry name" value="PKS_AT"/>
    <property type="match status" value="1"/>
</dbReference>
<dbReference type="NCBIfam" id="TIGR00128">
    <property type="entry name" value="fabD"/>
    <property type="match status" value="1"/>
</dbReference>
<dbReference type="Gene3D" id="3.30.70.250">
    <property type="entry name" value="Malonyl-CoA ACP transacylase, ACP-binding"/>
    <property type="match status" value="1"/>
</dbReference>
<organism evidence="6 7">
    <name type="scientific">Anaerosporobacter mobilis DSM 15930</name>
    <dbReference type="NCBI Taxonomy" id="1120996"/>
    <lineage>
        <taxon>Bacteria</taxon>
        <taxon>Bacillati</taxon>
        <taxon>Bacillota</taxon>
        <taxon>Clostridia</taxon>
        <taxon>Lachnospirales</taxon>
        <taxon>Lachnospiraceae</taxon>
        <taxon>Anaerosporobacter</taxon>
    </lineage>
</organism>
<dbReference type="InterPro" id="IPR001227">
    <property type="entry name" value="Ac_transferase_dom_sf"/>
</dbReference>
<dbReference type="SUPFAM" id="SSF52151">
    <property type="entry name" value="FabD/lysophospholipase-like"/>
    <property type="match status" value="1"/>
</dbReference>
<dbReference type="GO" id="GO:0005829">
    <property type="term" value="C:cytosol"/>
    <property type="evidence" value="ECO:0007669"/>
    <property type="project" value="TreeGrafter"/>
</dbReference>
<dbReference type="Gene3D" id="3.40.366.10">
    <property type="entry name" value="Malonyl-Coenzyme A Acyl Carrier Protein, domain 2"/>
    <property type="match status" value="1"/>
</dbReference>
<evidence type="ECO:0000256" key="3">
    <source>
        <dbReference type="ARBA" id="ARBA00023315"/>
    </source>
</evidence>
<dbReference type="Pfam" id="PF00698">
    <property type="entry name" value="Acyl_transf_1"/>
    <property type="match status" value="1"/>
</dbReference>
<gene>
    <name evidence="6" type="ORF">SAMN02746066_02227</name>
</gene>
<evidence type="ECO:0000256" key="1">
    <source>
        <dbReference type="ARBA" id="ARBA00013258"/>
    </source>
</evidence>
<keyword evidence="7" id="KW-1185">Reference proteome</keyword>
<dbReference type="EMBL" id="FRCP01000011">
    <property type="protein sequence ID" value="SHM51472.1"/>
    <property type="molecule type" value="Genomic_DNA"/>
</dbReference>
<evidence type="ECO:0000256" key="2">
    <source>
        <dbReference type="ARBA" id="ARBA00022679"/>
    </source>
</evidence>
<dbReference type="SUPFAM" id="SSF55048">
    <property type="entry name" value="Probable ACP-binding domain of malonyl-CoA ACP transacylase"/>
    <property type="match status" value="1"/>
</dbReference>
<dbReference type="AlphaFoldDB" id="A0A1M7JEN3"/>
<dbReference type="RefSeq" id="WP_073287627.1">
    <property type="nucleotide sequence ID" value="NZ_FRCP01000011.1"/>
</dbReference>
<dbReference type="InterPro" id="IPR004410">
    <property type="entry name" value="Malonyl_CoA-ACP_transAc_FabD"/>
</dbReference>
<evidence type="ECO:0000313" key="7">
    <source>
        <dbReference type="Proteomes" id="UP000184038"/>
    </source>
</evidence>
<feature type="domain" description="Malonyl-CoA:ACP transacylase (MAT)" evidence="5">
    <location>
        <begin position="7"/>
        <end position="297"/>
    </location>
</feature>
<dbReference type="PANTHER" id="PTHR42681">
    <property type="entry name" value="MALONYL-COA-ACYL CARRIER PROTEIN TRANSACYLASE, MITOCHONDRIAL"/>
    <property type="match status" value="1"/>
</dbReference>
<keyword evidence="3" id="KW-0012">Acyltransferase</keyword>
<dbReference type="OrthoDB" id="9805460at2"/>
<dbReference type="GO" id="GO:0004314">
    <property type="term" value="F:[acyl-carrier-protein] S-malonyltransferase activity"/>
    <property type="evidence" value="ECO:0007669"/>
    <property type="project" value="UniProtKB-EC"/>
</dbReference>
<dbReference type="InterPro" id="IPR050858">
    <property type="entry name" value="Mal-CoA-ACP_Trans/PKS_FabD"/>
</dbReference>
<dbReference type="PANTHER" id="PTHR42681:SF1">
    <property type="entry name" value="MALONYL-COA-ACYL CARRIER PROTEIN TRANSACYLASE, MITOCHONDRIAL"/>
    <property type="match status" value="1"/>
</dbReference>
<dbReference type="InterPro" id="IPR016035">
    <property type="entry name" value="Acyl_Trfase/lysoPLipase"/>
</dbReference>
<dbReference type="GO" id="GO:0006633">
    <property type="term" value="P:fatty acid biosynthetic process"/>
    <property type="evidence" value="ECO:0007669"/>
    <property type="project" value="TreeGrafter"/>
</dbReference>
<keyword evidence="2 6" id="KW-0808">Transferase</keyword>
<dbReference type="EC" id="2.3.1.39" evidence="1"/>